<dbReference type="Pfam" id="PF17391">
    <property type="entry name" value="Urocanase_N"/>
    <property type="match status" value="1"/>
</dbReference>
<evidence type="ECO:0000256" key="2">
    <source>
        <dbReference type="ARBA" id="ARBA00007578"/>
    </source>
</evidence>
<keyword evidence="14" id="KW-1185">Reference proteome</keyword>
<evidence type="ECO:0000259" key="10">
    <source>
        <dbReference type="Pfam" id="PF01175"/>
    </source>
</evidence>
<dbReference type="RefSeq" id="WP_344919280.1">
    <property type="nucleotide sequence ID" value="NZ_BAABAQ010000006.1"/>
</dbReference>
<evidence type="ECO:0000259" key="11">
    <source>
        <dbReference type="Pfam" id="PF17391"/>
    </source>
</evidence>
<evidence type="ECO:0000256" key="9">
    <source>
        <dbReference type="HAMAP-Rule" id="MF_00577"/>
    </source>
</evidence>
<dbReference type="InterPro" id="IPR055351">
    <property type="entry name" value="Urocanase"/>
</dbReference>
<evidence type="ECO:0000256" key="3">
    <source>
        <dbReference type="ARBA" id="ARBA00011992"/>
    </source>
</evidence>
<evidence type="ECO:0000256" key="7">
    <source>
        <dbReference type="ARBA" id="ARBA00031640"/>
    </source>
</evidence>
<dbReference type="NCBIfam" id="NF003820">
    <property type="entry name" value="PRK05414.1"/>
    <property type="match status" value="1"/>
</dbReference>
<accession>A0ABP8AZA6</accession>
<dbReference type="Gene3D" id="3.40.50.10730">
    <property type="entry name" value="Urocanase like domains"/>
    <property type="match status" value="1"/>
</dbReference>
<comment type="cofactor">
    <cofactor evidence="9">
        <name>NAD(+)</name>
        <dbReference type="ChEBI" id="CHEBI:57540"/>
    </cofactor>
    <text evidence="9">Binds 1 NAD(+) per subunit.</text>
</comment>
<comment type="caution">
    <text evidence="9">Lacks conserved residue(s) required for the propagation of feature annotation.</text>
</comment>
<dbReference type="InterPro" id="IPR023637">
    <property type="entry name" value="Urocanase-like"/>
</dbReference>
<comment type="pathway">
    <text evidence="1 9">Amino-acid degradation; L-histidine degradation into L-glutamate; N-formimidoyl-L-glutamate from L-histidine: step 2/3.</text>
</comment>
<dbReference type="Pfam" id="PF01175">
    <property type="entry name" value="Urocanase"/>
    <property type="match status" value="1"/>
</dbReference>
<dbReference type="EC" id="4.2.1.49" evidence="3 9"/>
<feature type="binding site" evidence="9">
    <location>
        <begin position="238"/>
        <end position="239"/>
    </location>
    <ligand>
        <name>NAD(+)</name>
        <dbReference type="ChEBI" id="CHEBI:57540"/>
    </ligand>
</feature>
<dbReference type="InterPro" id="IPR036190">
    <property type="entry name" value="Urocanase_sf"/>
</dbReference>
<evidence type="ECO:0000256" key="5">
    <source>
        <dbReference type="ARBA" id="ARBA00023027"/>
    </source>
</evidence>
<dbReference type="HAMAP" id="MF_00577">
    <property type="entry name" value="HutU"/>
    <property type="match status" value="1"/>
</dbReference>
<comment type="similarity">
    <text evidence="2 9">Belongs to the urocanase family.</text>
</comment>
<dbReference type="Proteomes" id="UP001501251">
    <property type="component" value="Unassembled WGS sequence"/>
</dbReference>
<feature type="domain" description="Urocanase N-terminal" evidence="11">
    <location>
        <begin position="7"/>
        <end position="133"/>
    </location>
</feature>
<dbReference type="InterPro" id="IPR023636">
    <property type="entry name" value="Urocanase_CS"/>
</dbReference>
<name>A0ABP8AZA6_9ACTN</name>
<proteinExistence type="inferred from homology"/>
<gene>
    <name evidence="9" type="primary">hutU</name>
    <name evidence="13" type="ORF">GCM10022252_38300</name>
</gene>
<dbReference type="Pfam" id="PF17392">
    <property type="entry name" value="Urocanase_C"/>
    <property type="match status" value="1"/>
</dbReference>
<feature type="binding site" evidence="9">
    <location>
        <begin position="48"/>
        <end position="49"/>
    </location>
    <ligand>
        <name>NAD(+)</name>
        <dbReference type="ChEBI" id="CHEBI:57540"/>
    </ligand>
</feature>
<keyword evidence="4 9" id="KW-0369">Histidine metabolism</keyword>
<evidence type="ECO:0000313" key="13">
    <source>
        <dbReference type="EMBL" id="GAA4194187.1"/>
    </source>
</evidence>
<dbReference type="InterPro" id="IPR035400">
    <property type="entry name" value="Urocanase_N"/>
</dbReference>
<evidence type="ECO:0000256" key="1">
    <source>
        <dbReference type="ARBA" id="ARBA00004794"/>
    </source>
</evidence>
<keyword evidence="9" id="KW-0963">Cytoplasm</keyword>
<keyword evidence="5 9" id="KW-0520">NAD</keyword>
<feature type="binding site" evidence="9">
    <location>
        <begin position="172"/>
        <end position="174"/>
    </location>
    <ligand>
        <name>NAD(+)</name>
        <dbReference type="ChEBI" id="CHEBI:57540"/>
    </ligand>
</feature>
<feature type="binding site" evidence="9">
    <location>
        <position position="317"/>
    </location>
    <ligand>
        <name>NAD(+)</name>
        <dbReference type="ChEBI" id="CHEBI:57540"/>
    </ligand>
</feature>
<dbReference type="PANTHER" id="PTHR12216:SF4">
    <property type="entry name" value="UROCANATE HYDRATASE"/>
    <property type="match status" value="1"/>
</dbReference>
<sequence>MSGSRIVRAPRGTTLTAKGWPQEAALRMIQNNLDPEVAEHPEQLVVYGGSGKAARDWRSFDAITRTLTTLEGDETLLVQSGRPVGVFRTHEWAPRVLIANSNLVPDWADWEEFRRLEAAGLTMYGQMTAGSWIYIGTQGILQGTYETFGAVAAKRFGGSLAGTITLTAGLGGMGGAQPLAVTMNGGVVICVDCDPRSIDRRIEHRYLDVRAADLDEALRLAYEARDQRRPLSIGVEGNAAEVVPELLRRGAEIDVVTDQTSAHDPLMYLPVGVAFEDMADEREKDPAGFTRRARESMAAHVEAMVGFQDAGAEVFDYGNSIRGEARLAGYTRAFDFPGFVPAYIRPLFCEGKGPFRWAALSGSASDIAKTDRAILELFPDNEPLARWIRLAGEKVHFQGLPARICWLGYGERHLAGERFNDMVASGEIEAPLVIGRDHLDCGSVASPYRETEGMADGSDAIADWPLLNAMLNVASGAAWVSIHHGGGVGIGRSIHAGQVTVADGTKLAGEKLNRVLTNDPGMGVIRHVDAGYDEAVTVAGERGVRVPMRES</sequence>
<comment type="caution">
    <text evidence="13">The sequence shown here is derived from an EMBL/GenBank/DDBJ whole genome shotgun (WGS) entry which is preliminary data.</text>
</comment>
<organism evidence="13 14">
    <name type="scientific">Streptosporangium oxazolinicum</name>
    <dbReference type="NCBI Taxonomy" id="909287"/>
    <lineage>
        <taxon>Bacteria</taxon>
        <taxon>Bacillati</taxon>
        <taxon>Actinomycetota</taxon>
        <taxon>Actinomycetes</taxon>
        <taxon>Streptosporangiales</taxon>
        <taxon>Streptosporangiaceae</taxon>
        <taxon>Streptosporangium</taxon>
    </lineage>
</organism>
<evidence type="ECO:0000313" key="14">
    <source>
        <dbReference type="Proteomes" id="UP001501251"/>
    </source>
</evidence>
<dbReference type="NCBIfam" id="TIGR01228">
    <property type="entry name" value="hutU"/>
    <property type="match status" value="1"/>
</dbReference>
<dbReference type="PIRSF" id="PIRSF001423">
    <property type="entry name" value="Urocanate_hydrat"/>
    <property type="match status" value="1"/>
</dbReference>
<feature type="binding site" evidence="9">
    <location>
        <begin position="259"/>
        <end position="263"/>
    </location>
    <ligand>
        <name>NAD(+)</name>
        <dbReference type="ChEBI" id="CHEBI:57540"/>
    </ligand>
</feature>
<feature type="domain" description="Urocanase Rossmann-like" evidence="10">
    <location>
        <begin position="136"/>
        <end position="343"/>
    </location>
</feature>
<evidence type="ECO:0000256" key="4">
    <source>
        <dbReference type="ARBA" id="ARBA00022808"/>
    </source>
</evidence>
<feature type="domain" description="Urocanase C-terminal" evidence="12">
    <location>
        <begin position="346"/>
        <end position="539"/>
    </location>
</feature>
<protein>
    <recommendedName>
        <fullName evidence="3 9">Urocanate hydratase</fullName>
        <shortName evidence="9">Urocanase</shortName>
        <ecNumber evidence="3 9">4.2.1.49</ecNumber>
    </recommendedName>
    <alternativeName>
        <fullName evidence="7 9">Imidazolonepropionate hydrolase</fullName>
    </alternativeName>
</protein>
<evidence type="ECO:0000256" key="8">
    <source>
        <dbReference type="ARBA" id="ARBA00047623"/>
    </source>
</evidence>
<evidence type="ECO:0000259" key="12">
    <source>
        <dbReference type="Pfam" id="PF17392"/>
    </source>
</evidence>
<dbReference type="InterPro" id="IPR035401">
    <property type="entry name" value="Urocanase_C"/>
</dbReference>
<feature type="active site" evidence="9">
    <location>
        <position position="405"/>
    </location>
</feature>
<dbReference type="InterPro" id="IPR038364">
    <property type="entry name" value="Urocanase_central_sf"/>
</dbReference>
<feature type="binding site" evidence="9">
    <location>
        <begin position="268"/>
        <end position="269"/>
    </location>
    <ligand>
        <name>NAD(+)</name>
        <dbReference type="ChEBI" id="CHEBI:57540"/>
    </ligand>
</feature>
<feature type="binding site" evidence="9">
    <location>
        <position position="487"/>
    </location>
    <ligand>
        <name>NAD(+)</name>
        <dbReference type="ChEBI" id="CHEBI:57540"/>
    </ligand>
</feature>
<evidence type="ECO:0000256" key="6">
    <source>
        <dbReference type="ARBA" id="ARBA00023239"/>
    </source>
</evidence>
<comment type="catalytic activity">
    <reaction evidence="8 9">
        <text>4-imidazolone-5-propanoate = trans-urocanate + H2O</text>
        <dbReference type="Rhea" id="RHEA:13101"/>
        <dbReference type="ChEBI" id="CHEBI:15377"/>
        <dbReference type="ChEBI" id="CHEBI:17771"/>
        <dbReference type="ChEBI" id="CHEBI:77893"/>
        <dbReference type="EC" id="4.2.1.49"/>
    </reaction>
</comment>
<dbReference type="PROSITE" id="PS01233">
    <property type="entry name" value="UROCANASE"/>
    <property type="match status" value="1"/>
</dbReference>
<feature type="binding site" evidence="9">
    <location>
        <position position="192"/>
    </location>
    <ligand>
        <name>NAD(+)</name>
        <dbReference type="ChEBI" id="CHEBI:57540"/>
    </ligand>
</feature>
<dbReference type="EMBL" id="BAABAQ010000006">
    <property type="protein sequence ID" value="GAA4194187.1"/>
    <property type="molecule type" value="Genomic_DNA"/>
</dbReference>
<reference evidence="14" key="1">
    <citation type="journal article" date="2019" name="Int. J. Syst. Evol. Microbiol.">
        <title>The Global Catalogue of Microorganisms (GCM) 10K type strain sequencing project: providing services to taxonomists for standard genome sequencing and annotation.</title>
        <authorList>
            <consortium name="The Broad Institute Genomics Platform"/>
            <consortium name="The Broad Institute Genome Sequencing Center for Infectious Disease"/>
            <person name="Wu L."/>
            <person name="Ma J."/>
        </authorList>
    </citation>
    <scope>NUCLEOTIDE SEQUENCE [LARGE SCALE GENOMIC DNA]</scope>
    <source>
        <strain evidence="14">JCM 17388</strain>
    </source>
</reference>
<dbReference type="InterPro" id="IPR035085">
    <property type="entry name" value="Urocanase_Rossmann-like"/>
</dbReference>
<feature type="binding site" evidence="9">
    <location>
        <position position="126"/>
    </location>
    <ligand>
        <name>NAD(+)</name>
        <dbReference type="ChEBI" id="CHEBI:57540"/>
    </ligand>
</feature>
<comment type="subcellular location">
    <subcellularLocation>
        <location evidence="9">Cytoplasm</location>
    </subcellularLocation>
</comment>
<dbReference type="PANTHER" id="PTHR12216">
    <property type="entry name" value="UROCANATE HYDRATASE"/>
    <property type="match status" value="1"/>
</dbReference>
<comment type="function">
    <text evidence="9">Catalyzes the conversion of urocanate to 4-imidazolone-5-propionate.</text>
</comment>
<keyword evidence="6 9" id="KW-0456">Lyase</keyword>
<dbReference type="Gene3D" id="3.40.1770.10">
    <property type="entry name" value="Urocanase superfamily"/>
    <property type="match status" value="1"/>
</dbReference>
<dbReference type="SUPFAM" id="SSF111326">
    <property type="entry name" value="Urocanase"/>
    <property type="match status" value="1"/>
</dbReference>